<dbReference type="KEGG" id="dpte:113796432"/>
<dbReference type="OMA" id="NCLMDHY"/>
<name>A0A6P6YC30_DERPT</name>
<dbReference type="OrthoDB" id="265717at2759"/>
<dbReference type="GeneID" id="113796432"/>
<gene>
    <name evidence="7" type="primary">LOC113796432</name>
</gene>
<dbReference type="PROSITE" id="PS01360">
    <property type="entry name" value="ZF_MYND_1"/>
    <property type="match status" value="1"/>
</dbReference>
<dbReference type="PROSITE" id="PS50865">
    <property type="entry name" value="ZF_MYND_2"/>
    <property type="match status" value="1"/>
</dbReference>
<dbReference type="PANTHER" id="PTHR12197">
    <property type="entry name" value="HISTONE-LYSINE N-METHYLTRANSFERASE SMYD"/>
    <property type="match status" value="1"/>
</dbReference>
<dbReference type="SUPFAM" id="SSF144232">
    <property type="entry name" value="HIT/MYND zinc finger-like"/>
    <property type="match status" value="1"/>
</dbReference>
<evidence type="ECO:0000256" key="3">
    <source>
        <dbReference type="ARBA" id="ARBA00022833"/>
    </source>
</evidence>
<dbReference type="GO" id="GO:0008270">
    <property type="term" value="F:zinc ion binding"/>
    <property type="evidence" value="ECO:0007669"/>
    <property type="project" value="UniProtKB-KW"/>
</dbReference>
<keyword evidence="3" id="KW-0862">Zinc</keyword>
<dbReference type="PANTHER" id="PTHR12197:SF251">
    <property type="entry name" value="EG:BACR7C10.4 PROTEIN"/>
    <property type="match status" value="1"/>
</dbReference>
<dbReference type="RefSeq" id="XP_027202506.1">
    <property type="nucleotide sequence ID" value="XM_027346705.1"/>
</dbReference>
<dbReference type="InterPro" id="IPR046341">
    <property type="entry name" value="SET_dom_sf"/>
</dbReference>
<dbReference type="InterPro" id="IPR018247">
    <property type="entry name" value="EF_Hand_1_Ca_BS"/>
</dbReference>
<dbReference type="Gene3D" id="6.10.140.2220">
    <property type="match status" value="1"/>
</dbReference>
<proteinExistence type="predicted"/>
<evidence type="ECO:0000256" key="1">
    <source>
        <dbReference type="ARBA" id="ARBA00022723"/>
    </source>
</evidence>
<protein>
    <submittedName>
        <fullName evidence="7">Histone-lysine N-methyltransferase SMYD3-like</fullName>
    </submittedName>
</protein>
<reference evidence="7" key="1">
    <citation type="submission" date="2025-08" db="UniProtKB">
        <authorList>
            <consortium name="RefSeq"/>
        </authorList>
    </citation>
    <scope>IDENTIFICATION</scope>
    <source>
        <strain evidence="7">Airmid</strain>
    </source>
</reference>
<evidence type="ECO:0000259" key="5">
    <source>
        <dbReference type="PROSITE" id="PS50865"/>
    </source>
</evidence>
<dbReference type="InterPro" id="IPR002893">
    <property type="entry name" value="Znf_MYND"/>
</dbReference>
<keyword evidence="6" id="KW-1185">Reference proteome</keyword>
<dbReference type="InterPro" id="IPR050869">
    <property type="entry name" value="H3K4_H4K5_MeTrfase"/>
</dbReference>
<organism evidence="6 7">
    <name type="scientific">Dermatophagoides pteronyssinus</name>
    <name type="common">European house dust mite</name>
    <dbReference type="NCBI Taxonomy" id="6956"/>
    <lineage>
        <taxon>Eukaryota</taxon>
        <taxon>Metazoa</taxon>
        <taxon>Ecdysozoa</taxon>
        <taxon>Arthropoda</taxon>
        <taxon>Chelicerata</taxon>
        <taxon>Arachnida</taxon>
        <taxon>Acari</taxon>
        <taxon>Acariformes</taxon>
        <taxon>Sarcoptiformes</taxon>
        <taxon>Astigmata</taxon>
        <taxon>Psoroptidia</taxon>
        <taxon>Analgoidea</taxon>
        <taxon>Pyroglyphidae</taxon>
        <taxon>Dermatophagoidinae</taxon>
        <taxon>Dermatophagoides</taxon>
    </lineage>
</organism>
<evidence type="ECO:0000256" key="4">
    <source>
        <dbReference type="PROSITE-ProRule" id="PRU00134"/>
    </source>
</evidence>
<dbReference type="GO" id="GO:0005634">
    <property type="term" value="C:nucleus"/>
    <property type="evidence" value="ECO:0007669"/>
    <property type="project" value="TreeGrafter"/>
</dbReference>
<dbReference type="AlphaFoldDB" id="A0A6P6YC30"/>
<evidence type="ECO:0000256" key="2">
    <source>
        <dbReference type="ARBA" id="ARBA00022771"/>
    </source>
</evidence>
<accession>A0A6P6YC30</accession>
<evidence type="ECO:0000313" key="7">
    <source>
        <dbReference type="RefSeq" id="XP_027202506.1"/>
    </source>
</evidence>
<dbReference type="InParanoid" id="A0A6P6YC30"/>
<feature type="domain" description="MYND-type" evidence="5">
    <location>
        <begin position="35"/>
        <end position="74"/>
    </location>
</feature>
<sequence length="490" mass="58119">MMMVKHFHQGDIIYQSVNDKPFVYVLLADQRLIRCENCFNKIEDAKFMCKECRYVRYCCKKCQDESTAIHYPECYVIRTRPLRTLTRMILRILNKIQPNDNDSFSETIYNHKRTWNCLMDHYDHLVKDLDAMLMFGAIFEELELFNFHNNNNHHYKNLSIEQLIRIYGKILINSFAITDQNSGQIIGRALYLGASIFDHTCHHPDLYYQFDGLKIYFIAARDICLRITDLENFTEINDNDQDAKDIDQLHISYLDEILPVWERQRILKSNYYFDCQCQRCQTDMKRLSSLSTTAFISNELTQCLDLIEDDYFQSDYSIELIQMAVDYFDFIDKTNNSTISVDISMQTNTELISRIQHLIQYNHQQQTSNQMLLKQCKKIILITTIDKSCPSLDLIRIKDFLLCYDDDDESDLLNSNEFEQILQSYSKYYGNHKHPRILRRLWFWLGILLLKKFSTPSSTTTTTKVIENLNILLTLLYRRAKIIKSYLQSG</sequence>
<keyword evidence="2 4" id="KW-0863">Zinc-finger</keyword>
<evidence type="ECO:0000313" key="6">
    <source>
        <dbReference type="Proteomes" id="UP000515146"/>
    </source>
</evidence>
<keyword evidence="1" id="KW-0479">Metal-binding</keyword>
<dbReference type="Pfam" id="PF01753">
    <property type="entry name" value="zf-MYND"/>
    <property type="match status" value="1"/>
</dbReference>
<dbReference type="Gene3D" id="1.10.220.160">
    <property type="match status" value="1"/>
</dbReference>
<dbReference type="PROSITE" id="PS00018">
    <property type="entry name" value="EF_HAND_1"/>
    <property type="match status" value="1"/>
</dbReference>
<dbReference type="Proteomes" id="UP000515146">
    <property type="component" value="Unplaced"/>
</dbReference>
<dbReference type="Gene3D" id="2.170.270.10">
    <property type="entry name" value="SET domain"/>
    <property type="match status" value="1"/>
</dbReference>